<reference evidence="1 2" key="1">
    <citation type="submission" date="2015-06" db="EMBL/GenBank/DDBJ databases">
        <title>New insights into the roles of widespread benthic archaea in carbon and nitrogen cycling.</title>
        <authorList>
            <person name="Lazar C.S."/>
            <person name="Baker B.J."/>
            <person name="Seitz K.W."/>
            <person name="Hyde A.S."/>
            <person name="Dick G.J."/>
            <person name="Hinrichs K.-U."/>
            <person name="Teske A.P."/>
        </authorList>
    </citation>
    <scope>NUCLEOTIDE SEQUENCE [LARGE SCALE GENOMIC DNA]</scope>
    <source>
        <strain evidence="1">DG-45</strain>
    </source>
</reference>
<evidence type="ECO:0000313" key="1">
    <source>
        <dbReference type="EMBL" id="KON29432.1"/>
    </source>
</evidence>
<dbReference type="InterPro" id="IPR036390">
    <property type="entry name" value="WH_DNA-bd_sf"/>
</dbReference>
<accession>A0A0M0BLH7</accession>
<proteinExistence type="predicted"/>
<dbReference type="InterPro" id="IPR036388">
    <property type="entry name" value="WH-like_DNA-bd_sf"/>
</dbReference>
<dbReference type="SUPFAM" id="SSF46785">
    <property type="entry name" value="Winged helix' DNA-binding domain"/>
    <property type="match status" value="1"/>
</dbReference>
<protein>
    <recommendedName>
        <fullName evidence="3">HTH iclR-type domain-containing protein</fullName>
    </recommendedName>
</protein>
<dbReference type="AlphaFoldDB" id="A0A0M0BLH7"/>
<dbReference type="Proteomes" id="UP000037210">
    <property type="component" value="Unassembled WGS sequence"/>
</dbReference>
<gene>
    <name evidence="1" type="ORF">AC482_06450</name>
</gene>
<sequence length="94" mass="10548">MKEVLNELLGPSIFLLALDMFLDNPRQWMNLREVARRIDKNPGSVSPVIPSLVEKGLVESCKVGKVSVVYRLNHRSEKVQALMTLKNTLSEAGE</sequence>
<organism evidence="1 2">
    <name type="scientific">miscellaneous Crenarchaeota group-15 archaeon DG-45</name>
    <dbReference type="NCBI Taxonomy" id="1685127"/>
    <lineage>
        <taxon>Archaea</taxon>
        <taxon>Candidatus Bathyarchaeota</taxon>
        <taxon>MCG-15</taxon>
    </lineage>
</organism>
<name>A0A0M0BLH7_9ARCH</name>
<comment type="caution">
    <text evidence="1">The sequence shown here is derived from an EMBL/GenBank/DDBJ whole genome shotgun (WGS) entry which is preliminary data.</text>
</comment>
<evidence type="ECO:0008006" key="3">
    <source>
        <dbReference type="Google" id="ProtNLM"/>
    </source>
</evidence>
<evidence type="ECO:0000313" key="2">
    <source>
        <dbReference type="Proteomes" id="UP000037210"/>
    </source>
</evidence>
<dbReference type="EMBL" id="LFWZ01000064">
    <property type="protein sequence ID" value="KON29432.1"/>
    <property type="molecule type" value="Genomic_DNA"/>
</dbReference>
<dbReference type="Gene3D" id="1.10.10.10">
    <property type="entry name" value="Winged helix-like DNA-binding domain superfamily/Winged helix DNA-binding domain"/>
    <property type="match status" value="1"/>
</dbReference>